<dbReference type="InterPro" id="IPR011993">
    <property type="entry name" value="PH-like_dom_sf"/>
</dbReference>
<dbReference type="SUPFAM" id="SSF54236">
    <property type="entry name" value="Ubiquitin-like"/>
    <property type="match status" value="1"/>
</dbReference>
<feature type="region of interest" description="Disordered" evidence="1">
    <location>
        <begin position="765"/>
        <end position="833"/>
    </location>
</feature>
<feature type="compositionally biased region" description="Basic and acidic residues" evidence="1">
    <location>
        <begin position="337"/>
        <end position="352"/>
    </location>
</feature>
<feature type="compositionally biased region" description="Pro residues" evidence="1">
    <location>
        <begin position="63"/>
        <end position="73"/>
    </location>
</feature>
<dbReference type="Gene3D" id="3.10.20.90">
    <property type="entry name" value="Phosphatidylinositol 3-kinase Catalytic Subunit, Chain A, domain 1"/>
    <property type="match status" value="1"/>
</dbReference>
<accession>A0A914XQD2</accession>
<dbReference type="InterPro" id="IPR029071">
    <property type="entry name" value="Ubiquitin-like_domsf"/>
</dbReference>
<dbReference type="SMART" id="SM00314">
    <property type="entry name" value="RA"/>
    <property type="match status" value="1"/>
</dbReference>
<dbReference type="Proteomes" id="UP000887566">
    <property type="component" value="Unplaced"/>
</dbReference>
<dbReference type="PANTHER" id="PTHR11243:SF23">
    <property type="entry name" value="LD06925P"/>
    <property type="match status" value="1"/>
</dbReference>
<evidence type="ECO:0000313" key="5">
    <source>
        <dbReference type="WBParaSite" id="PSAMB.scaffold92size81367.g1765.t1"/>
    </source>
</evidence>
<feature type="compositionally biased region" description="Polar residues" evidence="1">
    <location>
        <begin position="789"/>
        <end position="799"/>
    </location>
</feature>
<dbReference type="PROSITE" id="PS50003">
    <property type="entry name" value="PH_DOMAIN"/>
    <property type="match status" value="1"/>
</dbReference>
<feature type="compositionally biased region" description="Low complexity" evidence="1">
    <location>
        <begin position="299"/>
        <end position="310"/>
    </location>
</feature>
<dbReference type="InterPro" id="IPR039664">
    <property type="entry name" value="GRB/APBB1IP"/>
</dbReference>
<dbReference type="InterPro" id="IPR039665">
    <property type="entry name" value="PH_APBB1IP"/>
</dbReference>
<proteinExistence type="predicted"/>
<sequence>MSLLGDHRSLVDFMDRLLQELDSVRPNRSHSNPPPPPPPLTTTTETTTTSDRQPPAGSSKPSAKPPPPPPPTTMPASAIHHPSTDAGVKVRPKPAVPPKPPLDSIRFSMATVEDSPETDLDALLGELFALESQLNSAASDSLLLGMPALPTSATRQPAATSNRYAAPASSATALGPFSAASAANTGVYAPPMMQAVRRPVEPPTVETPTTPIGQQPTSVHLPLTNGASRLAAQATDHSTVAAHSAHLVQQQQQHQARHQPHHEHGSLGVRTGSPDADSAFGDGASMLSNESSTHRSRDSNVSSADSSRGSLNTPSPTQQNVDSSPNAVTLLPVQESEPSKNEPSEESRRKADKIKQALEKMKEANIKKLYVKFFTSDGGSKSLLVDERSTVSHVLRQLAEKHRNNLNTNYAVVEQYPDLFMERIYEDQEHLVENILMWTRDSSNKLFFIERQDKYAFIDAPQDYLVGDTTTERHAKLDESRKQQILEEFFAPAHVQPPEVEGWLYLKADGKKAWKRHYFVLRPSGLYYTPKGKSKSSKDLVCLMNLEMNQIYNSIGWRRKYKAPTDFGFAIKHPQIQVKASKYIKYLCAEDEASFRRWMVALRIAKNNRQLYDNYEAMKTYLDSDEAKSATDSMRSSASAENCSNGDAASLYSRDSVVIRPRSIVSNNSDSEVKMRPKSADINGRVGAQKRNSGLLRVDLPTIPDSECVTSSDQPPAVSQPPHLMSASALYARGSGSQTPTSQYSGDGQQLVFEQSDMMTGTIKRQPLDHNRSPNLLATNGHHQRRQSTEGGASVSSGKDPSGGDLDSDEELFPPPPPPISAVVATVEDDSNGLPPPFTASTCIDSGSGCKYFFQLYKLFLLARR</sequence>
<feature type="domain" description="PH" evidence="2">
    <location>
        <begin position="497"/>
        <end position="607"/>
    </location>
</feature>
<dbReference type="SUPFAM" id="SSF50729">
    <property type="entry name" value="PH domain-like"/>
    <property type="match status" value="1"/>
</dbReference>
<evidence type="ECO:0000256" key="1">
    <source>
        <dbReference type="SAM" id="MobiDB-lite"/>
    </source>
</evidence>
<dbReference type="InterPro" id="IPR000159">
    <property type="entry name" value="RA_dom"/>
</dbReference>
<feature type="region of interest" description="Disordered" evidence="1">
    <location>
        <begin position="198"/>
        <end position="352"/>
    </location>
</feature>
<dbReference type="SMART" id="SM00233">
    <property type="entry name" value="PH"/>
    <property type="match status" value="1"/>
</dbReference>
<dbReference type="PROSITE" id="PS50200">
    <property type="entry name" value="RA"/>
    <property type="match status" value="1"/>
</dbReference>
<dbReference type="GO" id="GO:0007165">
    <property type="term" value="P:signal transduction"/>
    <property type="evidence" value="ECO:0007669"/>
    <property type="project" value="InterPro"/>
</dbReference>
<protein>
    <submittedName>
        <fullName evidence="5">Uncharacterized protein</fullName>
    </submittedName>
</protein>
<feature type="region of interest" description="Disordered" evidence="1">
    <location>
        <begin position="21"/>
        <end position="104"/>
    </location>
</feature>
<evidence type="ECO:0000259" key="3">
    <source>
        <dbReference type="PROSITE" id="PS50200"/>
    </source>
</evidence>
<dbReference type="WBParaSite" id="PSAMB.scaffold92size81367.g1765.t1">
    <property type="protein sequence ID" value="PSAMB.scaffold92size81367.g1765.t1"/>
    <property type="gene ID" value="PSAMB.scaffold92size81367.g1765"/>
</dbReference>
<keyword evidence="4" id="KW-1185">Reference proteome</keyword>
<feature type="compositionally biased region" description="Low complexity" evidence="1">
    <location>
        <begin position="241"/>
        <end position="254"/>
    </location>
</feature>
<reference evidence="5" key="1">
    <citation type="submission" date="2022-11" db="UniProtKB">
        <authorList>
            <consortium name="WormBaseParasite"/>
        </authorList>
    </citation>
    <scope>IDENTIFICATION</scope>
</reference>
<feature type="domain" description="Ras-associating" evidence="3">
    <location>
        <begin position="367"/>
        <end position="454"/>
    </location>
</feature>
<evidence type="ECO:0000313" key="4">
    <source>
        <dbReference type="Proteomes" id="UP000887566"/>
    </source>
</evidence>
<name>A0A914XQD2_9BILA</name>
<dbReference type="AlphaFoldDB" id="A0A914XQD2"/>
<dbReference type="Pfam" id="PF21989">
    <property type="entry name" value="RA_2"/>
    <property type="match status" value="1"/>
</dbReference>
<evidence type="ECO:0000259" key="2">
    <source>
        <dbReference type="PROSITE" id="PS50003"/>
    </source>
</evidence>
<organism evidence="4 5">
    <name type="scientific">Plectus sambesii</name>
    <dbReference type="NCBI Taxonomy" id="2011161"/>
    <lineage>
        <taxon>Eukaryota</taxon>
        <taxon>Metazoa</taxon>
        <taxon>Ecdysozoa</taxon>
        <taxon>Nematoda</taxon>
        <taxon>Chromadorea</taxon>
        <taxon>Plectida</taxon>
        <taxon>Plectina</taxon>
        <taxon>Plectoidea</taxon>
        <taxon>Plectidae</taxon>
        <taxon>Plectus</taxon>
    </lineage>
</organism>
<feature type="compositionally biased region" description="Low complexity" evidence="1">
    <location>
        <begin position="41"/>
        <end position="62"/>
    </location>
</feature>
<dbReference type="InterPro" id="IPR001849">
    <property type="entry name" value="PH_domain"/>
</dbReference>
<feature type="compositionally biased region" description="Polar residues" evidence="1">
    <location>
        <begin position="311"/>
        <end position="327"/>
    </location>
</feature>
<dbReference type="Pfam" id="PF00169">
    <property type="entry name" value="PH"/>
    <property type="match status" value="1"/>
</dbReference>
<dbReference type="Gene3D" id="2.30.29.30">
    <property type="entry name" value="Pleckstrin-homology domain (PH domain)/Phosphotyrosine-binding domain (PTB)"/>
    <property type="match status" value="1"/>
</dbReference>
<dbReference type="PANTHER" id="PTHR11243">
    <property type="entry name" value="GROWTH FACTOR RECEPTOR-BOUND PROTEIN"/>
    <property type="match status" value="1"/>
</dbReference>
<dbReference type="CDD" id="cd01259">
    <property type="entry name" value="PH_APBB1IP"/>
    <property type="match status" value="1"/>
</dbReference>